<proteinExistence type="predicted"/>
<dbReference type="eggNOG" id="COG1937">
    <property type="taxonomic scope" value="Bacteria"/>
</dbReference>
<dbReference type="STRING" id="574087.Acear_0124"/>
<dbReference type="InterPro" id="IPR038390">
    <property type="entry name" value="Metal_Tscrpt_repr_sf"/>
</dbReference>
<dbReference type="GO" id="GO:0046872">
    <property type="term" value="F:metal ion binding"/>
    <property type="evidence" value="ECO:0007669"/>
    <property type="project" value="InterPro"/>
</dbReference>
<protein>
    <recommendedName>
        <fullName evidence="3">Transcriptional regulator</fullName>
    </recommendedName>
</protein>
<gene>
    <name evidence="1" type="ordered locus">Acear_0124</name>
</gene>
<dbReference type="Proteomes" id="UP000001661">
    <property type="component" value="Chromosome"/>
</dbReference>
<dbReference type="Pfam" id="PF02583">
    <property type="entry name" value="Trns_repr_metal"/>
    <property type="match status" value="1"/>
</dbReference>
<dbReference type="Gene3D" id="1.20.58.1000">
    <property type="entry name" value="Metal-sensitive repressor, helix protomer"/>
    <property type="match status" value="1"/>
</dbReference>
<dbReference type="AlphaFoldDB" id="D9QSY7"/>
<keyword evidence="2" id="KW-1185">Reference proteome</keyword>
<dbReference type="HOGENOM" id="CLU_130332_1_1_9"/>
<dbReference type="GO" id="GO:0003677">
    <property type="term" value="F:DNA binding"/>
    <property type="evidence" value="ECO:0007669"/>
    <property type="project" value="InterPro"/>
</dbReference>
<dbReference type="CDD" id="cd10148">
    <property type="entry name" value="CsoR-like_DUF156"/>
    <property type="match status" value="1"/>
</dbReference>
<dbReference type="OrthoDB" id="9811244at2"/>
<dbReference type="InterPro" id="IPR003735">
    <property type="entry name" value="Metal_Tscrpt_repr"/>
</dbReference>
<dbReference type="PANTHER" id="PTHR33677">
    <property type="entry name" value="TRANSCRIPTIONAL REPRESSOR FRMR-RELATED"/>
    <property type="match status" value="1"/>
</dbReference>
<evidence type="ECO:0000313" key="2">
    <source>
        <dbReference type="Proteomes" id="UP000001661"/>
    </source>
</evidence>
<dbReference type="KEGG" id="aar:Acear_0124"/>
<name>D9QSY7_ACEAZ</name>
<organism evidence="1 2">
    <name type="scientific">Acetohalobium arabaticum (strain ATCC 49924 / DSM 5501 / Z-7288)</name>
    <dbReference type="NCBI Taxonomy" id="574087"/>
    <lineage>
        <taxon>Bacteria</taxon>
        <taxon>Bacillati</taxon>
        <taxon>Bacillota</taxon>
        <taxon>Clostridia</taxon>
        <taxon>Halanaerobiales</taxon>
        <taxon>Halobacteroidaceae</taxon>
        <taxon>Acetohalobium</taxon>
    </lineage>
</organism>
<evidence type="ECO:0000313" key="1">
    <source>
        <dbReference type="EMBL" id="ADL11675.1"/>
    </source>
</evidence>
<accession>D9QSY7</accession>
<sequence>MHKEEAKKDLLNRLKTLKGHIGGIERMIEEEQDCIDILVQIAAIKSSIDKVGQSIIEDYAHECILSSIDEEDDIEEAVKETIKTILKFSK</sequence>
<dbReference type="EMBL" id="CP002105">
    <property type="protein sequence ID" value="ADL11675.1"/>
    <property type="molecule type" value="Genomic_DNA"/>
</dbReference>
<evidence type="ECO:0008006" key="3">
    <source>
        <dbReference type="Google" id="ProtNLM"/>
    </source>
</evidence>
<dbReference type="GO" id="GO:0045892">
    <property type="term" value="P:negative regulation of DNA-templated transcription"/>
    <property type="evidence" value="ECO:0007669"/>
    <property type="project" value="UniProtKB-ARBA"/>
</dbReference>
<dbReference type="RefSeq" id="WP_013277122.1">
    <property type="nucleotide sequence ID" value="NC_014378.1"/>
</dbReference>
<reference evidence="1 2" key="1">
    <citation type="journal article" date="2010" name="Stand. Genomic Sci.">
        <title>Complete genome sequence of Acetohalobium arabaticum type strain (Z-7288).</title>
        <authorList>
            <person name="Sikorski J."/>
            <person name="Lapidus A."/>
            <person name="Chertkov O."/>
            <person name="Lucas S."/>
            <person name="Copeland A."/>
            <person name="Glavina Del Rio T."/>
            <person name="Nolan M."/>
            <person name="Tice H."/>
            <person name="Cheng J.F."/>
            <person name="Han C."/>
            <person name="Brambilla E."/>
            <person name="Pitluck S."/>
            <person name="Liolios K."/>
            <person name="Ivanova N."/>
            <person name="Mavromatis K."/>
            <person name="Mikhailova N."/>
            <person name="Pati A."/>
            <person name="Bruce D."/>
            <person name="Detter C."/>
            <person name="Tapia R."/>
            <person name="Goodwin L."/>
            <person name="Chen A."/>
            <person name="Palaniappan K."/>
            <person name="Land M."/>
            <person name="Hauser L."/>
            <person name="Chang Y.J."/>
            <person name="Jeffries C.D."/>
            <person name="Rohde M."/>
            <person name="Goker M."/>
            <person name="Spring S."/>
            <person name="Woyke T."/>
            <person name="Bristow J."/>
            <person name="Eisen J.A."/>
            <person name="Markowitz V."/>
            <person name="Hugenholtz P."/>
            <person name="Kyrpides N.C."/>
            <person name="Klenk H.P."/>
        </authorList>
    </citation>
    <scope>NUCLEOTIDE SEQUENCE [LARGE SCALE GENOMIC DNA]</scope>
    <source>
        <strain evidence="2">ATCC 49924 / DSM 5501 / Z-7288</strain>
    </source>
</reference>